<dbReference type="OrthoDB" id="10248897at2759"/>
<dbReference type="InterPro" id="IPR008476">
    <property type="entry name" value="PBDC1_metazoa/fungi"/>
</dbReference>
<accession>A0A0P1BPT4</accession>
<dbReference type="Gene3D" id="1.10.3560.10">
    <property type="entry name" value="yst0336 like domain"/>
    <property type="match status" value="1"/>
</dbReference>
<reference evidence="7" key="1">
    <citation type="submission" date="2014-09" db="EMBL/GenBank/DDBJ databases">
        <authorList>
            <person name="Sharma Rahul"/>
            <person name="Thines Marco"/>
        </authorList>
    </citation>
    <scope>NUCLEOTIDE SEQUENCE [LARGE SCALE GENOMIC DNA]</scope>
</reference>
<feature type="domain" description="Polysaccharide biosynthesis" evidence="5">
    <location>
        <begin position="17"/>
        <end position="147"/>
    </location>
</feature>
<dbReference type="PANTHER" id="PTHR13410:SF9">
    <property type="entry name" value="PROTEIN PBDC1"/>
    <property type="match status" value="1"/>
</dbReference>
<evidence type="ECO:0000256" key="1">
    <source>
        <dbReference type="ARBA" id="ARBA00004496"/>
    </source>
</evidence>
<evidence type="ECO:0000256" key="4">
    <source>
        <dbReference type="ARBA" id="ARBA00069779"/>
    </source>
</evidence>
<evidence type="ECO:0000313" key="6">
    <source>
        <dbReference type="EMBL" id="CEH18574.1"/>
    </source>
</evidence>
<dbReference type="GO" id="GO:0005737">
    <property type="term" value="C:cytoplasm"/>
    <property type="evidence" value="ECO:0007669"/>
    <property type="project" value="UniProtKB-SubCell"/>
</dbReference>
<keyword evidence="7" id="KW-1185">Reference proteome</keyword>
<comment type="subcellular location">
    <subcellularLocation>
        <location evidence="1">Cytoplasm</location>
    </subcellularLocation>
</comment>
<evidence type="ECO:0000259" key="5">
    <source>
        <dbReference type="Pfam" id="PF04669"/>
    </source>
</evidence>
<dbReference type="FunFam" id="1.10.3560.10:FF:000001">
    <property type="entry name" value="Protein PBDC1 homolog"/>
    <property type="match status" value="1"/>
</dbReference>
<keyword evidence="2" id="KW-0963">Cytoplasm</keyword>
<dbReference type="PANTHER" id="PTHR13410">
    <property type="entry name" value="PROTEIN PBDC1"/>
    <property type="match status" value="1"/>
</dbReference>
<sequence>MTTQNFDPNRAQNLPEIEKQMAVKCVEHAQIYWNLLEKMEPKSLRLTKLDDEIYAHLEEAFPDLKEGGSGSVAKLDEELMKSPSGKERWREFINKYENKVADYNFGTLIRTDAAEEYTQYNTTFVTRMQFYAYEIARNRRGLNDWVRTKAIEEAEAEKAKKGKK</sequence>
<protein>
    <recommendedName>
        <fullName evidence="4">Protein PBDC1 homolog</fullName>
    </recommendedName>
</protein>
<dbReference type="InterPro" id="IPR021148">
    <property type="entry name" value="Polysacc_synth_dom"/>
</dbReference>
<dbReference type="EMBL" id="CCYA01000275">
    <property type="protein sequence ID" value="CEH18574.1"/>
    <property type="molecule type" value="Genomic_DNA"/>
</dbReference>
<dbReference type="AlphaFoldDB" id="A0A0P1BPT4"/>
<dbReference type="STRING" id="401625.A0A0P1BPT4"/>
<comment type="similarity">
    <text evidence="3">Belongs to the PBDC1 family.</text>
</comment>
<evidence type="ECO:0000313" key="7">
    <source>
        <dbReference type="Proteomes" id="UP000054845"/>
    </source>
</evidence>
<proteinExistence type="inferred from homology"/>
<evidence type="ECO:0000256" key="3">
    <source>
        <dbReference type="ARBA" id="ARBA00061201"/>
    </source>
</evidence>
<evidence type="ECO:0000256" key="2">
    <source>
        <dbReference type="ARBA" id="ARBA00022490"/>
    </source>
</evidence>
<name>A0A0P1BPT4_9BASI</name>
<dbReference type="Pfam" id="PF04669">
    <property type="entry name" value="PBDC1"/>
    <property type="match status" value="1"/>
</dbReference>
<organism evidence="6 7">
    <name type="scientific">Ceraceosorus bombacis</name>
    <dbReference type="NCBI Taxonomy" id="401625"/>
    <lineage>
        <taxon>Eukaryota</taxon>
        <taxon>Fungi</taxon>
        <taxon>Dikarya</taxon>
        <taxon>Basidiomycota</taxon>
        <taxon>Ustilaginomycotina</taxon>
        <taxon>Exobasidiomycetes</taxon>
        <taxon>Ceraceosorales</taxon>
        <taxon>Ceraceosoraceae</taxon>
        <taxon>Ceraceosorus</taxon>
    </lineage>
</organism>
<dbReference type="Proteomes" id="UP000054845">
    <property type="component" value="Unassembled WGS sequence"/>
</dbReference>
<dbReference type="InterPro" id="IPR023139">
    <property type="entry name" value="PBDC1-like_dom_sf"/>
</dbReference>